<dbReference type="InterPro" id="IPR002018">
    <property type="entry name" value="CarbesteraseB"/>
</dbReference>
<dbReference type="HOGENOM" id="CLU_006586_15_1_1"/>
<dbReference type="InterPro" id="IPR050309">
    <property type="entry name" value="Type-B_Carboxylest/Lipase"/>
</dbReference>
<comment type="similarity">
    <text evidence="1 3">Belongs to the type-B carboxylesterase/lipase family.</text>
</comment>
<dbReference type="Gene3D" id="3.40.50.1820">
    <property type="entry name" value="alpha/beta hydrolase"/>
    <property type="match status" value="2"/>
</dbReference>
<dbReference type="EMBL" id="AMGV01000011">
    <property type="protein sequence ID" value="KEF54030.1"/>
    <property type="molecule type" value="Genomic_DNA"/>
</dbReference>
<feature type="chain" id="PRO_5005104301" description="Carboxylic ester hydrolase" evidence="3">
    <location>
        <begin position="18"/>
        <end position="526"/>
    </location>
</feature>
<feature type="domain" description="Carboxylesterase type B" evidence="4">
    <location>
        <begin position="388"/>
        <end position="488"/>
    </location>
</feature>
<keyword evidence="3" id="KW-0732">Signal</keyword>
<protein>
    <recommendedName>
        <fullName evidence="3">Carboxylic ester hydrolase</fullName>
        <ecNumber evidence="3">3.1.1.-</ecNumber>
    </recommendedName>
</protein>
<comment type="caution">
    <text evidence="5">The sequence shown here is derived from an EMBL/GenBank/DDBJ whole genome shotgun (WGS) entry which is preliminary data.</text>
</comment>
<evidence type="ECO:0000259" key="4">
    <source>
        <dbReference type="Pfam" id="PF00135"/>
    </source>
</evidence>
<dbReference type="GeneID" id="25284733"/>
<evidence type="ECO:0000256" key="2">
    <source>
        <dbReference type="ARBA" id="ARBA00022801"/>
    </source>
</evidence>
<dbReference type="ESTHER" id="9euro-a0a072pem9">
    <property type="family name" value="Fungal_carboxylesterase_lipase"/>
</dbReference>
<evidence type="ECO:0000256" key="3">
    <source>
        <dbReference type="RuleBase" id="RU361235"/>
    </source>
</evidence>
<gene>
    <name evidence="5" type="ORF">A1O9_09825</name>
</gene>
<dbReference type="PANTHER" id="PTHR11559">
    <property type="entry name" value="CARBOXYLESTERASE"/>
    <property type="match status" value="1"/>
</dbReference>
<dbReference type="Proteomes" id="UP000027920">
    <property type="component" value="Unassembled WGS sequence"/>
</dbReference>
<dbReference type="STRING" id="1182545.A0A072PEM9"/>
<evidence type="ECO:0000256" key="1">
    <source>
        <dbReference type="ARBA" id="ARBA00005964"/>
    </source>
</evidence>
<dbReference type="EC" id="3.1.1.-" evidence="3"/>
<dbReference type="InterPro" id="IPR019826">
    <property type="entry name" value="Carboxylesterase_B_AS"/>
</dbReference>
<accession>A0A072PEM9</accession>
<reference evidence="5 6" key="1">
    <citation type="submission" date="2013-03" db="EMBL/GenBank/DDBJ databases">
        <title>The Genome Sequence of Exophiala aquamarina CBS 119918.</title>
        <authorList>
            <consortium name="The Broad Institute Genomics Platform"/>
            <person name="Cuomo C."/>
            <person name="de Hoog S."/>
            <person name="Gorbushina A."/>
            <person name="Walker B."/>
            <person name="Young S.K."/>
            <person name="Zeng Q."/>
            <person name="Gargeya S."/>
            <person name="Fitzgerald M."/>
            <person name="Haas B."/>
            <person name="Abouelleil A."/>
            <person name="Allen A.W."/>
            <person name="Alvarado L."/>
            <person name="Arachchi H.M."/>
            <person name="Berlin A.M."/>
            <person name="Chapman S.B."/>
            <person name="Gainer-Dewar J."/>
            <person name="Goldberg J."/>
            <person name="Griggs A."/>
            <person name="Gujja S."/>
            <person name="Hansen M."/>
            <person name="Howarth C."/>
            <person name="Imamovic A."/>
            <person name="Ireland A."/>
            <person name="Larimer J."/>
            <person name="McCowan C."/>
            <person name="Murphy C."/>
            <person name="Pearson M."/>
            <person name="Poon T.W."/>
            <person name="Priest M."/>
            <person name="Roberts A."/>
            <person name="Saif S."/>
            <person name="Shea T."/>
            <person name="Sisk P."/>
            <person name="Sykes S."/>
            <person name="Wortman J."/>
            <person name="Nusbaum C."/>
            <person name="Birren B."/>
        </authorList>
    </citation>
    <scope>NUCLEOTIDE SEQUENCE [LARGE SCALE GENOMIC DNA]</scope>
    <source>
        <strain evidence="5 6">CBS 119918</strain>
    </source>
</reference>
<dbReference type="RefSeq" id="XP_013256620.1">
    <property type="nucleotide sequence ID" value="XM_013401166.1"/>
</dbReference>
<feature type="signal peptide" evidence="3">
    <location>
        <begin position="1"/>
        <end position="17"/>
    </location>
</feature>
<keyword evidence="6" id="KW-1185">Reference proteome</keyword>
<sequence>MQSLLFLLSVLNALTAASPTPNSVTVRASTGVYTGVINSTFPNVRAFVSVPYGQDTSGSNRFMPPLAVPLSGGHIDATEYPPACPQYVTGIKNIWNQEIRQYLQYWGVTNLSAGISAPFASEDCLKLAIWTPANATSASRLPVAMFWTGGGWQTNGILVPGQLPQRWVSRSQSHIVVTINYRMNIMGFPNAAGLQSQNLGIMDQRLSLEWVRDNIAYFGGDPSRITIWGQSAGASAVDYHNYAFHDDPIAHAFFAQSGSALGFPGGAPDTDHTNFTFVAKHVGCDFADNATRELTCMQDKDYDDIINFMGQYQDNNTLVNPQQPRIAFSPVPDQQLVFSNYTERYLTGGVTKAPMIYSSVANEGGSLSTFPADNPEQGINQTAANRVTISVICGAAASAALRNSIGLPTYRYQYAGNWTNQDPLPWMGAYHSSDLVMLFGAYDNGEGPVKEQLEVTTSETMQDMLLAFVKDPWNGPPVAGWPQYDSTDSHGGILLRFGADGKAVQQVDGNTVQAVCYGNGTYDAFP</sequence>
<dbReference type="GO" id="GO:0016787">
    <property type="term" value="F:hydrolase activity"/>
    <property type="evidence" value="ECO:0007669"/>
    <property type="project" value="UniProtKB-KW"/>
</dbReference>
<evidence type="ECO:0000313" key="5">
    <source>
        <dbReference type="EMBL" id="KEF54030.1"/>
    </source>
</evidence>
<dbReference type="InterPro" id="IPR029058">
    <property type="entry name" value="AB_hydrolase_fold"/>
</dbReference>
<name>A0A072PEM9_9EURO</name>
<dbReference type="VEuPathDB" id="FungiDB:A1O9_09825"/>
<evidence type="ECO:0000313" key="6">
    <source>
        <dbReference type="Proteomes" id="UP000027920"/>
    </source>
</evidence>
<dbReference type="AlphaFoldDB" id="A0A072PEM9"/>
<dbReference type="OrthoDB" id="408631at2759"/>
<keyword evidence="2 3" id="KW-0378">Hydrolase</keyword>
<dbReference type="SUPFAM" id="SSF53474">
    <property type="entry name" value="alpha/beta-Hydrolases"/>
    <property type="match status" value="1"/>
</dbReference>
<dbReference type="PROSITE" id="PS00122">
    <property type="entry name" value="CARBOXYLESTERASE_B_1"/>
    <property type="match status" value="1"/>
</dbReference>
<dbReference type="Pfam" id="PF00135">
    <property type="entry name" value="COesterase"/>
    <property type="match status" value="2"/>
</dbReference>
<organism evidence="5 6">
    <name type="scientific">Exophiala aquamarina CBS 119918</name>
    <dbReference type="NCBI Taxonomy" id="1182545"/>
    <lineage>
        <taxon>Eukaryota</taxon>
        <taxon>Fungi</taxon>
        <taxon>Dikarya</taxon>
        <taxon>Ascomycota</taxon>
        <taxon>Pezizomycotina</taxon>
        <taxon>Eurotiomycetes</taxon>
        <taxon>Chaetothyriomycetidae</taxon>
        <taxon>Chaetothyriales</taxon>
        <taxon>Herpotrichiellaceae</taxon>
        <taxon>Exophiala</taxon>
    </lineage>
</organism>
<feature type="domain" description="Carboxylesterase type B" evidence="4">
    <location>
        <begin position="25"/>
        <end position="375"/>
    </location>
</feature>
<proteinExistence type="inferred from homology"/>